<dbReference type="PANTHER" id="PTHR30349">
    <property type="entry name" value="PHAGE INTEGRASE-RELATED"/>
    <property type="match status" value="1"/>
</dbReference>
<dbReference type="Gene3D" id="1.10.443.10">
    <property type="entry name" value="Intergrase catalytic core"/>
    <property type="match status" value="1"/>
</dbReference>
<name>A0A4S3LZV8_9FLAO</name>
<organism evidence="5 6">
    <name type="scientific">Robertkochia marina</name>
    <dbReference type="NCBI Taxonomy" id="1227945"/>
    <lineage>
        <taxon>Bacteria</taxon>
        <taxon>Pseudomonadati</taxon>
        <taxon>Bacteroidota</taxon>
        <taxon>Flavobacteriia</taxon>
        <taxon>Flavobacteriales</taxon>
        <taxon>Flavobacteriaceae</taxon>
        <taxon>Robertkochia</taxon>
    </lineage>
</organism>
<dbReference type="GO" id="GO:0006310">
    <property type="term" value="P:DNA recombination"/>
    <property type="evidence" value="ECO:0007669"/>
    <property type="project" value="UniProtKB-KW"/>
</dbReference>
<reference evidence="5 6" key="1">
    <citation type="submission" date="2019-04" db="EMBL/GenBank/DDBJ databases">
        <title>Draft genome sequence of Robertkochia marina CC-AMO-30D.</title>
        <authorList>
            <person name="Hameed A."/>
            <person name="Lin S.-Y."/>
            <person name="Shahina M."/>
            <person name="Lai W.-A."/>
            <person name="Young C.-C."/>
        </authorList>
    </citation>
    <scope>NUCLEOTIDE SEQUENCE [LARGE SCALE GENOMIC DNA]</scope>
    <source>
        <strain evidence="5 6">CC-AMO-30D</strain>
    </source>
</reference>
<dbReference type="SUPFAM" id="SSF56349">
    <property type="entry name" value="DNA breaking-rejoining enzymes"/>
    <property type="match status" value="1"/>
</dbReference>
<keyword evidence="6" id="KW-1185">Reference proteome</keyword>
<dbReference type="PROSITE" id="PS51898">
    <property type="entry name" value="TYR_RECOMBINASE"/>
    <property type="match status" value="1"/>
</dbReference>
<keyword evidence="2" id="KW-0238">DNA-binding</keyword>
<dbReference type="InterPro" id="IPR002104">
    <property type="entry name" value="Integrase_catalytic"/>
</dbReference>
<dbReference type="InterPro" id="IPR011010">
    <property type="entry name" value="DNA_brk_join_enz"/>
</dbReference>
<dbReference type="EMBL" id="SSMC01000003">
    <property type="protein sequence ID" value="THD66277.1"/>
    <property type="molecule type" value="Genomic_DNA"/>
</dbReference>
<dbReference type="Gene3D" id="1.10.150.130">
    <property type="match status" value="1"/>
</dbReference>
<dbReference type="Pfam" id="PF00589">
    <property type="entry name" value="Phage_integrase"/>
    <property type="match status" value="1"/>
</dbReference>
<dbReference type="Pfam" id="PF13102">
    <property type="entry name" value="Phage_int_SAM_5"/>
    <property type="match status" value="1"/>
</dbReference>
<evidence type="ECO:0000313" key="6">
    <source>
        <dbReference type="Proteomes" id="UP000305939"/>
    </source>
</evidence>
<dbReference type="RefSeq" id="WP_136336349.1">
    <property type="nucleotide sequence ID" value="NZ_QXMP01000017.1"/>
</dbReference>
<keyword evidence="3" id="KW-0233">DNA recombination</keyword>
<evidence type="ECO:0000256" key="1">
    <source>
        <dbReference type="ARBA" id="ARBA00008857"/>
    </source>
</evidence>
<dbReference type="GO" id="GO:0003677">
    <property type="term" value="F:DNA binding"/>
    <property type="evidence" value="ECO:0007669"/>
    <property type="project" value="UniProtKB-KW"/>
</dbReference>
<gene>
    <name evidence="5" type="ORF">E7Z59_10695</name>
</gene>
<proteinExistence type="inferred from homology"/>
<protein>
    <submittedName>
        <fullName evidence="5">Site-specific integrase</fullName>
    </submittedName>
</protein>
<dbReference type="Pfam" id="PF17293">
    <property type="entry name" value="Arm-DNA-bind_5"/>
    <property type="match status" value="1"/>
</dbReference>
<dbReference type="InterPro" id="IPR013762">
    <property type="entry name" value="Integrase-like_cat_sf"/>
</dbReference>
<sequence length="413" mass="48456">MKNTYSIRFIIRKNKLDKQGKCRIYQRITLNGQRIEISTQRKVNPNLWSSRNERVTGTQKENLQINAHLEQLIYQTNKYFQQLQDNGKPFTIHQLRKMVQNRAKPSKMILEIFREHNEQLKKLSGKGYAPATVIRYNTTKDHLSQFIEEEYGWQDMPVNEVDRAFIQRFEYFLKTRRNCNHNTSMKYVNNFKKIIRIAVANEWITKDPFYGYKISYQWKEREYLTQSELDALINKEITIPRIAQVRDMFVFCCYTGLAYADIKKLTRDHVVTGIDGDLWIRINRTKTESKSRIPLLPPALSIMDKYQDHPEVENGNCLIPVLTNQKANAYLKEIADLCGIKKRLTTHLARHTFATTVTLTNGVPIETVSKMLGHRDLRTTQIYAQVLDRKISEDMGVLKSKLVKKTKENQVSS</sequence>
<dbReference type="GO" id="GO:0015074">
    <property type="term" value="P:DNA integration"/>
    <property type="evidence" value="ECO:0007669"/>
    <property type="project" value="InterPro"/>
</dbReference>
<feature type="domain" description="Tyr recombinase" evidence="4">
    <location>
        <begin position="219"/>
        <end position="396"/>
    </location>
</feature>
<evidence type="ECO:0000256" key="3">
    <source>
        <dbReference type="ARBA" id="ARBA00023172"/>
    </source>
</evidence>
<comment type="similarity">
    <text evidence="1">Belongs to the 'phage' integrase family.</text>
</comment>
<evidence type="ECO:0000256" key="2">
    <source>
        <dbReference type="ARBA" id="ARBA00023125"/>
    </source>
</evidence>
<dbReference type="InterPro" id="IPR025269">
    <property type="entry name" value="SAM-like_dom"/>
</dbReference>
<dbReference type="Proteomes" id="UP000305939">
    <property type="component" value="Unassembled WGS sequence"/>
</dbReference>
<evidence type="ECO:0000313" key="5">
    <source>
        <dbReference type="EMBL" id="THD66277.1"/>
    </source>
</evidence>
<comment type="caution">
    <text evidence="5">The sequence shown here is derived from an EMBL/GenBank/DDBJ whole genome shotgun (WGS) entry which is preliminary data.</text>
</comment>
<accession>A0A4S3LZV8</accession>
<dbReference type="InterPro" id="IPR010998">
    <property type="entry name" value="Integrase_recombinase_N"/>
</dbReference>
<dbReference type="PANTHER" id="PTHR30349:SF64">
    <property type="entry name" value="PROPHAGE INTEGRASE INTD-RELATED"/>
    <property type="match status" value="1"/>
</dbReference>
<evidence type="ECO:0000259" key="4">
    <source>
        <dbReference type="PROSITE" id="PS51898"/>
    </source>
</evidence>
<dbReference type="OrthoDB" id="892893at2"/>
<dbReference type="AlphaFoldDB" id="A0A4S3LZV8"/>
<dbReference type="CDD" id="cd01185">
    <property type="entry name" value="INTN1_C_like"/>
    <property type="match status" value="1"/>
</dbReference>
<dbReference type="InterPro" id="IPR050090">
    <property type="entry name" value="Tyrosine_recombinase_XerCD"/>
</dbReference>
<dbReference type="InterPro" id="IPR035386">
    <property type="entry name" value="Arm-DNA-bind_5"/>
</dbReference>